<evidence type="ECO:0000313" key="5">
    <source>
        <dbReference type="EMBL" id="PRH41252.1"/>
    </source>
</evidence>
<evidence type="ECO:0000313" key="7">
    <source>
        <dbReference type="Proteomes" id="UP000808215"/>
    </source>
</evidence>
<keyword evidence="1 5" id="KW-0413">Isomerase</keyword>
<evidence type="ECO:0000256" key="1">
    <source>
        <dbReference type="PIRNR" id="PIRNR006386"/>
    </source>
</evidence>
<dbReference type="EMBL" id="PVHK01000120">
    <property type="protein sequence ID" value="PRH41252.1"/>
    <property type="molecule type" value="Genomic_DNA"/>
</dbReference>
<dbReference type="PANTHER" id="PTHR42943:SF4">
    <property type="entry name" value="C2H2-TYPE DOMAIN-CONTAINING PROTEIN"/>
    <property type="match status" value="1"/>
</dbReference>
<dbReference type="GO" id="GO:0004602">
    <property type="term" value="F:glutathione peroxidase activity"/>
    <property type="evidence" value="ECO:0007669"/>
    <property type="project" value="TreeGrafter"/>
</dbReference>
<dbReference type="Gene3D" id="3.40.30.10">
    <property type="entry name" value="Glutaredoxin"/>
    <property type="match status" value="1"/>
</dbReference>
<dbReference type="Proteomes" id="UP000237632">
    <property type="component" value="Unassembled WGS sequence"/>
</dbReference>
<comment type="caution">
    <text evidence="5">The sequence shown here is derived from an EMBL/GenBank/DDBJ whole genome shotgun (WGS) entry which is preliminary data.</text>
</comment>
<evidence type="ECO:0000313" key="6">
    <source>
        <dbReference type="Proteomes" id="UP000237632"/>
    </source>
</evidence>
<dbReference type="AlphaFoldDB" id="A0A132DVU9"/>
<dbReference type="InterPro" id="IPR036249">
    <property type="entry name" value="Thioredoxin-like_sf"/>
</dbReference>
<feature type="active site" description="Nucleophile" evidence="2">
    <location>
        <position position="15"/>
    </location>
</feature>
<dbReference type="GO" id="GO:0004364">
    <property type="term" value="F:glutathione transferase activity"/>
    <property type="evidence" value="ECO:0007669"/>
    <property type="project" value="TreeGrafter"/>
</dbReference>
<organism evidence="5 6">
    <name type="scientific">Burkholderia vietnamiensis</name>
    <dbReference type="NCBI Taxonomy" id="60552"/>
    <lineage>
        <taxon>Bacteria</taxon>
        <taxon>Pseudomonadati</taxon>
        <taxon>Pseudomonadota</taxon>
        <taxon>Betaproteobacteria</taxon>
        <taxon>Burkholderiales</taxon>
        <taxon>Burkholderiaceae</taxon>
        <taxon>Burkholderia</taxon>
        <taxon>Burkholderia cepacia complex</taxon>
    </lineage>
</organism>
<dbReference type="OMA" id="ECTNSKG"/>
<evidence type="ECO:0000256" key="2">
    <source>
        <dbReference type="PIRSR" id="PIRSR006386-1"/>
    </source>
</evidence>
<dbReference type="GO" id="GO:0006749">
    <property type="term" value="P:glutathione metabolic process"/>
    <property type="evidence" value="ECO:0007669"/>
    <property type="project" value="TreeGrafter"/>
</dbReference>
<dbReference type="Pfam" id="PF01323">
    <property type="entry name" value="DSBA"/>
    <property type="match status" value="1"/>
</dbReference>
<dbReference type="GO" id="GO:1901170">
    <property type="term" value="P:naphthalene catabolic process"/>
    <property type="evidence" value="ECO:0007669"/>
    <property type="project" value="InterPro"/>
</dbReference>
<dbReference type="InterPro" id="IPR044087">
    <property type="entry name" value="NahD-like"/>
</dbReference>
<evidence type="ECO:0000313" key="4">
    <source>
        <dbReference type="EMBL" id="MBJ9686994.1"/>
    </source>
</evidence>
<dbReference type="CDD" id="cd03022">
    <property type="entry name" value="DsbA_HCCA_Iso"/>
    <property type="match status" value="1"/>
</dbReference>
<dbReference type="InterPro" id="IPR051924">
    <property type="entry name" value="GST_Kappa/NadH"/>
</dbReference>
<dbReference type="Proteomes" id="UP000808215">
    <property type="component" value="Unassembled WGS sequence"/>
</dbReference>
<dbReference type="EC" id="5.99.1.4" evidence="1"/>
<keyword evidence="7" id="KW-1185">Reference proteome</keyword>
<dbReference type="SUPFAM" id="SSF52833">
    <property type="entry name" value="Thioredoxin-like"/>
    <property type="match status" value="1"/>
</dbReference>
<protein>
    <recommendedName>
        <fullName evidence="1">2-hydroxychromene-2-carboxylate isomerase</fullName>
        <ecNumber evidence="1">5.99.1.4</ecNumber>
    </recommendedName>
</protein>
<reference evidence="4 7" key="2">
    <citation type="submission" date="2020-11" db="EMBL/GenBank/DDBJ databases">
        <title>Enhanced detection system for hospital associated transmission using whole genome sequencing surveillance.</title>
        <authorList>
            <person name="Harrison L.H."/>
            <person name="Van Tyne D."/>
            <person name="Marsh J.W."/>
            <person name="Griffith M.P."/>
            <person name="Snyder D.J."/>
            <person name="Cooper V.S."/>
            <person name="Mustapha M."/>
        </authorList>
    </citation>
    <scope>NUCLEOTIDE SEQUENCE [LARGE SCALE GENOMIC DNA]</scope>
    <source>
        <strain evidence="4 7">BC00020</strain>
    </source>
</reference>
<sequence length="212" mass="23539">MNATRTATWYFDFVSPFAYLQQERFDTLPPGIVFEPKPIVLGALLAHWGQKAPAEIAAKRVFTYRHAQYRADKLGIAFRMPPAHPFNPIRPLRLAIAMGGSPDAIRRIFRHIWRDGNDVSTPDGFAALCEAVGFPDGVTAVDAQPVKDALRANTDRAIAHGVFGVPTFELDGDLFWGEDATDMFVDCATSRAWLDSPEVRRISTLPEGLRRG</sequence>
<evidence type="ECO:0000259" key="3">
    <source>
        <dbReference type="Pfam" id="PF01323"/>
    </source>
</evidence>
<dbReference type="GO" id="GO:0018845">
    <property type="term" value="F:2-hydroxychromene-2-carboxylate isomerase activity"/>
    <property type="evidence" value="ECO:0007669"/>
    <property type="project" value="UniProtKB-UniRule"/>
</dbReference>
<name>A0A132DVU9_BURVI</name>
<feature type="domain" description="DSBA-like thioredoxin" evidence="3">
    <location>
        <begin position="9"/>
        <end position="185"/>
    </location>
</feature>
<reference evidence="5 6" key="1">
    <citation type="submission" date="2018-03" db="EMBL/GenBank/DDBJ databases">
        <authorList>
            <person name="Nguyen K."/>
            <person name="Fouts D."/>
            <person name="Sutton G."/>
        </authorList>
    </citation>
    <scope>NUCLEOTIDE SEQUENCE [LARGE SCALE GENOMIC DNA]</scope>
    <source>
        <strain evidence="5 6">AU3578</strain>
    </source>
</reference>
<dbReference type="RefSeq" id="WP_011880991.1">
    <property type="nucleotide sequence ID" value="NZ_BGKC01000003.1"/>
</dbReference>
<dbReference type="InterPro" id="IPR001853">
    <property type="entry name" value="DSBA-like_thioredoxin_dom"/>
</dbReference>
<dbReference type="InterPro" id="IPR014440">
    <property type="entry name" value="HCCAis_GSTk"/>
</dbReference>
<gene>
    <name evidence="5" type="ORF">C6T65_16615</name>
    <name evidence="4" type="ORF">I5589_07875</name>
</gene>
<comment type="catalytic activity">
    <reaction evidence="1">
        <text>2-hydroxychromene-2-carboxylate = (3E)-4-(2-hydroxyphenyl)-2-oxobut-3-enoate</text>
        <dbReference type="Rhea" id="RHEA:27401"/>
        <dbReference type="ChEBI" id="CHEBI:59350"/>
        <dbReference type="ChEBI" id="CHEBI:59353"/>
        <dbReference type="EC" id="5.99.1.4"/>
    </reaction>
</comment>
<dbReference type="PANTHER" id="PTHR42943">
    <property type="entry name" value="GLUTATHIONE S-TRANSFERASE KAPPA"/>
    <property type="match status" value="1"/>
</dbReference>
<dbReference type="PIRSF" id="PIRSF006386">
    <property type="entry name" value="HCCAis_GSTk"/>
    <property type="match status" value="1"/>
</dbReference>
<accession>A0A132DVU9</accession>
<dbReference type="EMBL" id="JADVKH010000013">
    <property type="protein sequence ID" value="MBJ9686994.1"/>
    <property type="molecule type" value="Genomic_DNA"/>
</dbReference>
<proteinExistence type="inferred from homology"/>
<comment type="similarity">
    <text evidence="1">Belongs to the GST superfamily. NadH family.</text>
</comment>